<evidence type="ECO:0000256" key="1">
    <source>
        <dbReference type="ARBA" id="ARBA00006484"/>
    </source>
</evidence>
<dbReference type="InterPro" id="IPR002347">
    <property type="entry name" value="SDR_fam"/>
</dbReference>
<dbReference type="Proteomes" id="UP000216101">
    <property type="component" value="Unassembled WGS sequence"/>
</dbReference>
<name>A0A266Q6I7_9GAMM</name>
<dbReference type="PANTHER" id="PTHR42901">
    <property type="entry name" value="ALCOHOL DEHYDROGENASE"/>
    <property type="match status" value="1"/>
</dbReference>
<dbReference type="PROSITE" id="PS00061">
    <property type="entry name" value="ADH_SHORT"/>
    <property type="match status" value="1"/>
</dbReference>
<gene>
    <name evidence="3" type="ORF">CBP51_17700</name>
</gene>
<organism evidence="3 4">
    <name type="scientific">Cellvibrio mixtus</name>
    <dbReference type="NCBI Taxonomy" id="39650"/>
    <lineage>
        <taxon>Bacteria</taxon>
        <taxon>Pseudomonadati</taxon>
        <taxon>Pseudomonadota</taxon>
        <taxon>Gammaproteobacteria</taxon>
        <taxon>Cellvibrionales</taxon>
        <taxon>Cellvibrionaceae</taxon>
        <taxon>Cellvibrio</taxon>
    </lineage>
</organism>
<accession>A0A266Q6I7</accession>
<dbReference type="PANTHER" id="PTHR42901:SF1">
    <property type="entry name" value="ALCOHOL DEHYDROGENASE"/>
    <property type="match status" value="1"/>
</dbReference>
<dbReference type="GO" id="GO:0016491">
    <property type="term" value="F:oxidoreductase activity"/>
    <property type="evidence" value="ECO:0007669"/>
    <property type="project" value="UniProtKB-KW"/>
</dbReference>
<dbReference type="STRING" id="1209072.GCA_000766945_00813"/>
<sequence>MQIPSDYTLKPDALQGKIIVITGAGAGIGRCAAKTFAACGATVVLCGRTMSKLEAVYDEIEAAGHPQPAIYPINFESAVEKDYDDMCNALEDTFGRLDGLLHNAADLGERTPISNYSVSAWQRCMQVNANAPFMMTQALLPLLERADNASILFTSSSVAFKGRAFWGAYAASKAAAENFMQTLHDELEGATRIRTNSINPGATRTEMRAAAYPAEDPESVKTPETLMPAYVYLMSDDSIGVSGNSFQYQP</sequence>
<dbReference type="AlphaFoldDB" id="A0A266Q6I7"/>
<keyword evidence="4" id="KW-1185">Reference proteome</keyword>
<dbReference type="NCBIfam" id="NF006509">
    <property type="entry name" value="PRK08945.1"/>
    <property type="match status" value="1"/>
</dbReference>
<evidence type="ECO:0000313" key="3">
    <source>
        <dbReference type="EMBL" id="OZY84991.1"/>
    </source>
</evidence>
<dbReference type="InterPro" id="IPR020904">
    <property type="entry name" value="Sc_DH/Rdtase_CS"/>
</dbReference>
<dbReference type="RefSeq" id="WP_094985941.1">
    <property type="nucleotide sequence ID" value="NZ_NHNI01000002.1"/>
</dbReference>
<dbReference type="PRINTS" id="PR00081">
    <property type="entry name" value="GDHRDH"/>
</dbReference>
<comment type="similarity">
    <text evidence="1">Belongs to the short-chain dehydrogenases/reductases (SDR) family.</text>
</comment>
<evidence type="ECO:0000256" key="2">
    <source>
        <dbReference type="ARBA" id="ARBA00023002"/>
    </source>
</evidence>
<evidence type="ECO:0000313" key="4">
    <source>
        <dbReference type="Proteomes" id="UP000216101"/>
    </source>
</evidence>
<keyword evidence="2" id="KW-0560">Oxidoreductase</keyword>
<dbReference type="InterPro" id="IPR036291">
    <property type="entry name" value="NAD(P)-bd_dom_sf"/>
</dbReference>
<dbReference type="Pfam" id="PF00106">
    <property type="entry name" value="adh_short"/>
    <property type="match status" value="1"/>
</dbReference>
<reference evidence="4" key="1">
    <citation type="submission" date="2017-05" db="EMBL/GenBank/DDBJ databases">
        <authorList>
            <person name="Barney B.M."/>
        </authorList>
    </citation>
    <scope>NUCLEOTIDE SEQUENCE [LARGE SCALE GENOMIC DNA]</scope>
    <source>
        <strain evidence="4">PSBB022</strain>
    </source>
</reference>
<comment type="caution">
    <text evidence="3">The sequence shown here is derived from an EMBL/GenBank/DDBJ whole genome shotgun (WGS) entry which is preliminary data.</text>
</comment>
<dbReference type="EMBL" id="NHNI01000002">
    <property type="protein sequence ID" value="OZY84991.1"/>
    <property type="molecule type" value="Genomic_DNA"/>
</dbReference>
<proteinExistence type="inferred from homology"/>
<dbReference type="SUPFAM" id="SSF51735">
    <property type="entry name" value="NAD(P)-binding Rossmann-fold domains"/>
    <property type="match status" value="1"/>
</dbReference>
<dbReference type="Gene3D" id="3.40.50.720">
    <property type="entry name" value="NAD(P)-binding Rossmann-like Domain"/>
    <property type="match status" value="1"/>
</dbReference>
<protein>
    <submittedName>
        <fullName evidence="3">YciK family oxidoreductase</fullName>
    </submittedName>
</protein>